<dbReference type="Proteomes" id="UP000276417">
    <property type="component" value="Chromosome 1"/>
</dbReference>
<feature type="transmembrane region" description="Helical" evidence="1">
    <location>
        <begin position="452"/>
        <end position="476"/>
    </location>
</feature>
<dbReference type="EMBL" id="CP034183">
    <property type="protein sequence ID" value="AZI42373.1"/>
    <property type="molecule type" value="Genomic_DNA"/>
</dbReference>
<reference evidence="2 3" key="1">
    <citation type="submission" date="2018-11" db="EMBL/GenBank/DDBJ databases">
        <title>Deinococcus shelandsis sp. nov., isolated from South Shetland Islands soil of Antarctica.</title>
        <authorList>
            <person name="Tian J."/>
        </authorList>
    </citation>
    <scope>NUCLEOTIDE SEQUENCE [LARGE SCALE GENOMIC DNA]</scope>
    <source>
        <strain evidence="2 3">S14-83T</strain>
    </source>
</reference>
<keyword evidence="1" id="KW-0812">Transmembrane</keyword>
<feature type="transmembrane region" description="Helical" evidence="1">
    <location>
        <begin position="362"/>
        <end position="383"/>
    </location>
</feature>
<dbReference type="RefSeq" id="WP_124868839.1">
    <property type="nucleotide sequence ID" value="NZ_CP034183.1"/>
</dbReference>
<sequence>MVQVALDSFWSLFSGWHSLFWLVLLVALFGALTLLTLRLRDRPSYLLSTTWLREVGTPVGAWAAALLLLAFTFAALDVLGSLVVSRVSVGQNARAGNGADLDAAPTTQDSPTITYLTQSTYTRTLIVPPSLLKRVGEQGVGALAPYLTDPTSENVIKLVDKFRRSGQDVIFTRQATLTTESPIKLDTSRVKVNLDFVTPARGAKRTYYDATFAAEYAFTNPLDRPVFARFQFPLPNGSGTLSGFKVLVDGKELTAADLSNGSRWQAQIQPKQTVKVQVTYAHQGARGWSYLLASRREPIKDFELSVKTNEAAKFARYSLPPTQTARSLGGSTLTWNLKDVITAQDVSMTFSSASLRETLSKLYSFAPLALLLAVLFGALWAWLRGLRTTPAQVALASLAVLVGLTFGGVLMSYLPMVWAGLLGSVVATVLALRAIGTAFWPPVLIATALPLAFLLVGNAGLVIILAGVLALGALIWGRTGRLALAKPIR</sequence>
<keyword evidence="1" id="KW-1133">Transmembrane helix</keyword>
<dbReference type="AlphaFoldDB" id="A0A3G8YBR4"/>
<feature type="transmembrane region" description="Helical" evidence="1">
    <location>
        <begin position="417"/>
        <end position="440"/>
    </location>
</feature>
<proteinExistence type="predicted"/>
<feature type="transmembrane region" description="Helical" evidence="1">
    <location>
        <begin position="19"/>
        <end position="39"/>
    </location>
</feature>
<accession>A0A3G8YBR4</accession>
<evidence type="ECO:0000313" key="2">
    <source>
        <dbReference type="EMBL" id="AZI42373.1"/>
    </source>
</evidence>
<dbReference type="Gene3D" id="2.60.40.3680">
    <property type="match status" value="1"/>
</dbReference>
<evidence type="ECO:0000256" key="1">
    <source>
        <dbReference type="SAM" id="Phobius"/>
    </source>
</evidence>
<keyword evidence="3" id="KW-1185">Reference proteome</keyword>
<keyword evidence="1" id="KW-0472">Membrane</keyword>
<gene>
    <name evidence="2" type="ORF">EHF33_06085</name>
</gene>
<dbReference type="OrthoDB" id="54761at2"/>
<feature type="transmembrane region" description="Helical" evidence="1">
    <location>
        <begin position="389"/>
        <end position="410"/>
    </location>
</feature>
<protein>
    <submittedName>
        <fullName evidence="2">Uncharacterized protein</fullName>
    </submittedName>
</protein>
<dbReference type="KEGG" id="dph:EHF33_06085"/>
<feature type="transmembrane region" description="Helical" evidence="1">
    <location>
        <begin position="59"/>
        <end position="84"/>
    </location>
</feature>
<evidence type="ECO:0000313" key="3">
    <source>
        <dbReference type="Proteomes" id="UP000276417"/>
    </source>
</evidence>
<organism evidence="2 3">
    <name type="scientific">Deinococcus psychrotolerans</name>
    <dbReference type="NCBI Taxonomy" id="2489213"/>
    <lineage>
        <taxon>Bacteria</taxon>
        <taxon>Thermotogati</taxon>
        <taxon>Deinococcota</taxon>
        <taxon>Deinococci</taxon>
        <taxon>Deinococcales</taxon>
        <taxon>Deinococcaceae</taxon>
        <taxon>Deinococcus</taxon>
    </lineage>
</organism>
<name>A0A3G8YBR4_9DEIO</name>